<dbReference type="GO" id="GO:0016020">
    <property type="term" value="C:membrane"/>
    <property type="evidence" value="ECO:0007669"/>
    <property type="project" value="TreeGrafter"/>
</dbReference>
<dbReference type="SUPFAM" id="SSF88713">
    <property type="entry name" value="Glycoside hydrolase/deacetylase"/>
    <property type="match status" value="1"/>
</dbReference>
<dbReference type="Pfam" id="PF01522">
    <property type="entry name" value="Polysacc_deac_1"/>
    <property type="match status" value="1"/>
</dbReference>
<sequence>MKKKCIPLILSLGLILGSFAFSRLKAANAPLFLPVTPPTSSYKGLVTVNALQTTNAISTKVLDQTKIDWWLVRSKNHAIPGFNDKLKFKLSDYSALCLGDTSRKVVYLTFDEGYENGYTPQILDVLKANNVKAMFFVTLPYMKQNEALIKRMEEEGHLVCNHSNHHLSMPTLVADETKFNKELTDVSAAYNQITGKTMPPFFRPPMGHYSEKSLALTKAMGYQTVFWSFAYCDWKPEAQPEPTGAKKLMLDGLHNGAVYLLHAVSKTNTNILGDFIKEAQHMGYTFELLPY</sequence>
<evidence type="ECO:0000313" key="3">
    <source>
        <dbReference type="EMBL" id="ADZ83758.1"/>
    </source>
</evidence>
<dbReference type="Proteomes" id="UP000008467">
    <property type="component" value="Chromosome"/>
</dbReference>
<dbReference type="eggNOG" id="COG0726">
    <property type="taxonomic scope" value="Bacteria"/>
</dbReference>
<evidence type="ECO:0000259" key="2">
    <source>
        <dbReference type="PROSITE" id="PS51677"/>
    </source>
</evidence>
<keyword evidence="1" id="KW-0732">Signal</keyword>
<dbReference type="InterPro" id="IPR002509">
    <property type="entry name" value="NODB_dom"/>
</dbReference>
<organism evidence="3 4">
    <name type="scientific">Cellulosilyticum lentocellum (strain ATCC 49066 / DSM 5427 / NCIMB 11756 / RHM5)</name>
    <name type="common">Clostridium lentocellum</name>
    <dbReference type="NCBI Taxonomy" id="642492"/>
    <lineage>
        <taxon>Bacteria</taxon>
        <taxon>Bacillati</taxon>
        <taxon>Bacillota</taxon>
        <taxon>Clostridia</taxon>
        <taxon>Lachnospirales</taxon>
        <taxon>Cellulosilyticaceae</taxon>
        <taxon>Cellulosilyticum</taxon>
    </lineage>
</organism>
<keyword evidence="4" id="KW-1185">Reference proteome</keyword>
<dbReference type="GO" id="GO:0016810">
    <property type="term" value="F:hydrolase activity, acting on carbon-nitrogen (but not peptide) bonds"/>
    <property type="evidence" value="ECO:0007669"/>
    <property type="project" value="InterPro"/>
</dbReference>
<dbReference type="InterPro" id="IPR014235">
    <property type="entry name" value="Spore_PdaA"/>
</dbReference>
<dbReference type="PROSITE" id="PS51677">
    <property type="entry name" value="NODB"/>
    <property type="match status" value="1"/>
</dbReference>
<dbReference type="PANTHER" id="PTHR10587:SF78">
    <property type="entry name" value="PEPTIDOGLYCAN-N-ACETYLMURAMIC ACID DEACETYLASE PDAA"/>
    <property type="match status" value="1"/>
</dbReference>
<dbReference type="Gene3D" id="3.20.20.370">
    <property type="entry name" value="Glycoside hydrolase/deacetylase"/>
    <property type="match status" value="1"/>
</dbReference>
<evidence type="ECO:0000256" key="1">
    <source>
        <dbReference type="SAM" id="SignalP"/>
    </source>
</evidence>
<feature type="signal peptide" evidence="1">
    <location>
        <begin position="1"/>
        <end position="20"/>
    </location>
</feature>
<dbReference type="NCBIfam" id="TIGR02884">
    <property type="entry name" value="spore_pdaA"/>
    <property type="match status" value="1"/>
</dbReference>
<gene>
    <name evidence="3" type="ordered locus">Clole_2044</name>
</gene>
<feature type="chain" id="PRO_5039733745" evidence="1">
    <location>
        <begin position="21"/>
        <end position="291"/>
    </location>
</feature>
<dbReference type="AlphaFoldDB" id="F2JQ96"/>
<accession>F2JQ96</accession>
<dbReference type="EMBL" id="CP002582">
    <property type="protein sequence ID" value="ADZ83758.1"/>
    <property type="molecule type" value="Genomic_DNA"/>
</dbReference>
<dbReference type="STRING" id="642492.Clole_2044"/>
<dbReference type="HOGENOM" id="CLU_021264_12_1_9"/>
<protein>
    <submittedName>
        <fullName evidence="3">Delta-lactam-biosynthetic de-N-acetylase</fullName>
    </submittedName>
</protein>
<dbReference type="InterPro" id="IPR050248">
    <property type="entry name" value="Polysacc_deacetylase_ArnD"/>
</dbReference>
<dbReference type="RefSeq" id="WP_013657052.1">
    <property type="nucleotide sequence ID" value="NC_015275.1"/>
</dbReference>
<dbReference type="KEGG" id="cle:Clole_2044"/>
<name>F2JQ96_CELLD</name>
<evidence type="ECO:0000313" key="4">
    <source>
        <dbReference type="Proteomes" id="UP000008467"/>
    </source>
</evidence>
<proteinExistence type="predicted"/>
<dbReference type="InterPro" id="IPR011330">
    <property type="entry name" value="Glyco_hydro/deAcase_b/a-brl"/>
</dbReference>
<reference evidence="3 4" key="1">
    <citation type="journal article" date="2011" name="J. Bacteriol.">
        <title>Complete genome sequence of the cellulose-degrading bacterium Cellulosilyticum lentocellum.</title>
        <authorList>
            <consortium name="US DOE Joint Genome Institute"/>
            <person name="Miller D.A."/>
            <person name="Suen G."/>
            <person name="Bruce D."/>
            <person name="Copeland A."/>
            <person name="Cheng J.F."/>
            <person name="Detter C."/>
            <person name="Goodwin L.A."/>
            <person name="Han C.S."/>
            <person name="Hauser L.J."/>
            <person name="Land M.L."/>
            <person name="Lapidus A."/>
            <person name="Lucas S."/>
            <person name="Meincke L."/>
            <person name="Pitluck S."/>
            <person name="Tapia R."/>
            <person name="Teshima H."/>
            <person name="Woyke T."/>
            <person name="Fox B.G."/>
            <person name="Angert E.R."/>
            <person name="Currie C.R."/>
        </authorList>
    </citation>
    <scope>NUCLEOTIDE SEQUENCE [LARGE SCALE GENOMIC DNA]</scope>
    <source>
        <strain evidence="4">ATCC 49066 / DSM 5427 / NCIMB 11756 / RHM5</strain>
    </source>
</reference>
<dbReference type="PANTHER" id="PTHR10587">
    <property type="entry name" value="GLYCOSYL TRANSFERASE-RELATED"/>
    <property type="match status" value="1"/>
</dbReference>
<dbReference type="GO" id="GO:0005975">
    <property type="term" value="P:carbohydrate metabolic process"/>
    <property type="evidence" value="ECO:0007669"/>
    <property type="project" value="InterPro"/>
</dbReference>
<feature type="domain" description="NodB homology" evidence="2">
    <location>
        <begin position="104"/>
        <end position="287"/>
    </location>
</feature>
<dbReference type="CDD" id="cd10948">
    <property type="entry name" value="CE4_BsPdaA_like"/>
    <property type="match status" value="1"/>
</dbReference>